<keyword evidence="1" id="KW-0472">Membrane</keyword>
<feature type="transmembrane region" description="Helical" evidence="1">
    <location>
        <begin position="70"/>
        <end position="90"/>
    </location>
</feature>
<dbReference type="AlphaFoldDB" id="S6A8D7"/>
<dbReference type="Proteomes" id="UP000015620">
    <property type="component" value="Chromosome"/>
</dbReference>
<feature type="transmembrane region" description="Helical" evidence="1">
    <location>
        <begin position="33"/>
        <end position="58"/>
    </location>
</feature>
<gene>
    <name evidence="2" type="ORF">TPE_1154</name>
</gene>
<evidence type="ECO:0000313" key="3">
    <source>
        <dbReference type="Proteomes" id="UP000015620"/>
    </source>
</evidence>
<feature type="transmembrane region" description="Helical" evidence="1">
    <location>
        <begin position="159"/>
        <end position="182"/>
    </location>
</feature>
<evidence type="ECO:0000256" key="1">
    <source>
        <dbReference type="SAM" id="Phobius"/>
    </source>
</evidence>
<evidence type="ECO:0000313" key="2">
    <source>
        <dbReference type="EMBL" id="AGT43649.1"/>
    </source>
</evidence>
<feature type="transmembrane region" description="Helical" evidence="1">
    <location>
        <begin position="102"/>
        <end position="119"/>
    </location>
</feature>
<protein>
    <submittedName>
        <fullName evidence="2">Uncharacterized protein</fullName>
    </submittedName>
</protein>
<keyword evidence="1" id="KW-1133">Transmembrane helix</keyword>
<organism evidence="2 3">
    <name type="scientific">Treponema pedis str. T A4</name>
    <dbReference type="NCBI Taxonomy" id="1291379"/>
    <lineage>
        <taxon>Bacteria</taxon>
        <taxon>Pseudomonadati</taxon>
        <taxon>Spirochaetota</taxon>
        <taxon>Spirochaetia</taxon>
        <taxon>Spirochaetales</taxon>
        <taxon>Treponemataceae</taxon>
        <taxon>Treponema</taxon>
    </lineage>
</organism>
<dbReference type="EMBL" id="CP004120">
    <property type="protein sequence ID" value="AGT43649.1"/>
    <property type="molecule type" value="Genomic_DNA"/>
</dbReference>
<keyword evidence="1" id="KW-0812">Transmembrane</keyword>
<proteinExistence type="predicted"/>
<dbReference type="HOGENOM" id="CLU_1288414_0_0_12"/>
<dbReference type="InterPro" id="IPR036259">
    <property type="entry name" value="MFS_trans_sf"/>
</dbReference>
<reference evidence="2 3" key="1">
    <citation type="journal article" date="2013" name="PLoS ONE">
        <title>Genome-Wide Relatedness of Treponema pedis, from Gingiva and Necrotic Skin Lesions of Pigs, with the Human Oral Pathogen Treponema denticola.</title>
        <authorList>
            <person name="Svartstrom O."/>
            <person name="Mushtaq M."/>
            <person name="Pringle M."/>
            <person name="Segerman B."/>
        </authorList>
    </citation>
    <scope>NUCLEOTIDE SEQUENCE [LARGE SCALE GENOMIC DNA]</scope>
    <source>
        <strain evidence="2">T A4</strain>
    </source>
</reference>
<sequence length="214" mass="23699">MYKEYCTAVDKMQGSVFKDLYTAIKAVIKNKTAIILIITILLINIHSAVSGFSVFFLFSEINNSIFTPDAYTGFIMAGTVGNIIGLSITVTTGDNIFKIKHIPLLLIFIFLCTIFHFSFGNIIYVCIINCLIFIALGLMNSLLEAYIMHTIDENFLGQYYTVSANIKLLLSPAITYALGCLLRTVSAVYVYTGSAALLIGPILYIVFNVKKLKI</sequence>
<dbReference type="KEGG" id="tped:TPE_1154"/>
<dbReference type="Gene3D" id="1.20.1250.20">
    <property type="entry name" value="MFS general substrate transporter like domains"/>
    <property type="match status" value="1"/>
</dbReference>
<keyword evidence="3" id="KW-1185">Reference proteome</keyword>
<accession>S6A8D7</accession>
<dbReference type="SUPFAM" id="SSF103473">
    <property type="entry name" value="MFS general substrate transporter"/>
    <property type="match status" value="1"/>
</dbReference>
<name>S6A8D7_9SPIR</name>
<feature type="transmembrane region" description="Helical" evidence="1">
    <location>
        <begin position="188"/>
        <end position="207"/>
    </location>
</feature>
<feature type="transmembrane region" description="Helical" evidence="1">
    <location>
        <begin position="125"/>
        <end position="147"/>
    </location>
</feature>
<dbReference type="PATRIC" id="fig|1291379.3.peg.1149"/>